<sequence>MPRKYVLITVAALAMLMQYCQNKPKEQTIQRYEPAPADTTIVYNELSSKVLGRILAADTNRIKKRFTVPVKISVEEKKENRTEPYYFYTFSSPGNKITLFYKPSEGFYIENGLITRAGVTLNKDVVIGMDKAAFLQLLELKKSKFNLFHIVNDDSTVQCSYYFKNNLLSSVKLTQTIE</sequence>
<name>A0A6I4IPB5_9SPHI</name>
<protein>
    <submittedName>
        <fullName evidence="1">Uncharacterized protein</fullName>
    </submittedName>
</protein>
<keyword evidence="2" id="KW-1185">Reference proteome</keyword>
<evidence type="ECO:0000313" key="2">
    <source>
        <dbReference type="Proteomes" id="UP000434850"/>
    </source>
</evidence>
<dbReference type="AlphaFoldDB" id="A0A6I4IPB5"/>
<comment type="caution">
    <text evidence="1">The sequence shown here is derived from an EMBL/GenBank/DDBJ whole genome shotgun (WGS) entry which is preliminary data.</text>
</comment>
<organism evidence="1 2">
    <name type="scientific">Mucilaginibacter aquatilis</name>
    <dbReference type="NCBI Taxonomy" id="1517760"/>
    <lineage>
        <taxon>Bacteria</taxon>
        <taxon>Pseudomonadati</taxon>
        <taxon>Bacteroidota</taxon>
        <taxon>Sphingobacteriia</taxon>
        <taxon>Sphingobacteriales</taxon>
        <taxon>Sphingobacteriaceae</taxon>
        <taxon>Mucilaginibacter</taxon>
    </lineage>
</organism>
<reference evidence="1 2" key="1">
    <citation type="submission" date="2019-12" db="EMBL/GenBank/DDBJ databases">
        <title>Mucilaginibacter sp. HME9299 genome sequencing and assembly.</title>
        <authorList>
            <person name="Kang H."/>
            <person name="Kim H."/>
            <person name="Joh K."/>
        </authorList>
    </citation>
    <scope>NUCLEOTIDE SEQUENCE [LARGE SCALE GENOMIC DNA]</scope>
    <source>
        <strain evidence="1 2">HME9299</strain>
    </source>
</reference>
<dbReference type="EMBL" id="WQLA01000001">
    <property type="protein sequence ID" value="MVN89693.1"/>
    <property type="molecule type" value="Genomic_DNA"/>
</dbReference>
<accession>A0A6I4IPB5</accession>
<dbReference type="RefSeq" id="WP_157539490.1">
    <property type="nucleotide sequence ID" value="NZ_WQLA01000001.1"/>
</dbReference>
<evidence type="ECO:0000313" key="1">
    <source>
        <dbReference type="EMBL" id="MVN89693.1"/>
    </source>
</evidence>
<dbReference type="Proteomes" id="UP000434850">
    <property type="component" value="Unassembled WGS sequence"/>
</dbReference>
<proteinExistence type="predicted"/>
<gene>
    <name evidence="1" type="ORF">GO816_01000</name>
</gene>